<name>A0A426FS61_9BURK</name>
<accession>A0A426FS61</accession>
<dbReference type="RefSeq" id="WP_125094920.1">
    <property type="nucleotide sequence ID" value="NZ_RRUE01000001.1"/>
</dbReference>
<dbReference type="EMBL" id="RRUE01000001">
    <property type="protein sequence ID" value="RRN45491.1"/>
    <property type="molecule type" value="Genomic_DNA"/>
</dbReference>
<reference evidence="1 2" key="1">
    <citation type="submission" date="2018-11" db="EMBL/GenBank/DDBJ databases">
        <title>Genome sequencing of Lautropia sp. KCOM 2505 (= ChDC F240).</title>
        <authorList>
            <person name="Kook J.-K."/>
            <person name="Park S.-N."/>
            <person name="Lim Y.K."/>
        </authorList>
    </citation>
    <scope>NUCLEOTIDE SEQUENCE [LARGE SCALE GENOMIC DNA]</scope>
    <source>
        <strain evidence="1 2">KCOM 2505</strain>
    </source>
</reference>
<proteinExistence type="predicted"/>
<dbReference type="AlphaFoldDB" id="A0A426FS61"/>
<protein>
    <submittedName>
        <fullName evidence="1">Uncharacterized protein</fullName>
    </submittedName>
</protein>
<comment type="caution">
    <text evidence="1">The sequence shown here is derived from an EMBL/GenBank/DDBJ whole genome shotgun (WGS) entry which is preliminary data.</text>
</comment>
<sequence length="102" mass="10866">MAIVPSRDRPQSMLVNLEGLGLPNLSDVGVVLAASLLKSGTISSRTAARMADKPLAEMLMIPSNLSIPLTSIPKKSIDDLQAKITATVALMLEPASWHQTRC</sequence>
<gene>
    <name evidence="1" type="ORF">EHV23_04685</name>
</gene>
<evidence type="ECO:0000313" key="2">
    <source>
        <dbReference type="Proteomes" id="UP000270261"/>
    </source>
</evidence>
<dbReference type="Proteomes" id="UP000270261">
    <property type="component" value="Unassembled WGS sequence"/>
</dbReference>
<organism evidence="1 2">
    <name type="scientific">Lautropia dentalis</name>
    <dbReference type="NCBI Taxonomy" id="2490857"/>
    <lineage>
        <taxon>Bacteria</taxon>
        <taxon>Pseudomonadati</taxon>
        <taxon>Pseudomonadota</taxon>
        <taxon>Betaproteobacteria</taxon>
        <taxon>Burkholderiales</taxon>
        <taxon>Burkholderiaceae</taxon>
        <taxon>Lautropia</taxon>
    </lineage>
</organism>
<keyword evidence="2" id="KW-1185">Reference proteome</keyword>
<evidence type="ECO:0000313" key="1">
    <source>
        <dbReference type="EMBL" id="RRN45491.1"/>
    </source>
</evidence>